<reference evidence="2" key="1">
    <citation type="journal article" date="2019" name="Int. J. Syst. Evol. Microbiol.">
        <title>The Global Catalogue of Microorganisms (GCM) 10K type strain sequencing project: providing services to taxonomists for standard genome sequencing and annotation.</title>
        <authorList>
            <consortium name="The Broad Institute Genomics Platform"/>
            <consortium name="The Broad Institute Genome Sequencing Center for Infectious Disease"/>
            <person name="Wu L."/>
            <person name="Ma J."/>
        </authorList>
    </citation>
    <scope>NUCLEOTIDE SEQUENCE [LARGE SCALE GENOMIC DNA]</scope>
    <source>
        <strain evidence="2">CAIM 431</strain>
    </source>
</reference>
<organism evidence="1 2">
    <name type="scientific">Luteococcus peritonei</name>
    <dbReference type="NCBI Taxonomy" id="88874"/>
    <lineage>
        <taxon>Bacteria</taxon>
        <taxon>Bacillati</taxon>
        <taxon>Actinomycetota</taxon>
        <taxon>Actinomycetes</taxon>
        <taxon>Propionibacteriales</taxon>
        <taxon>Propionibacteriaceae</taxon>
        <taxon>Luteococcus</taxon>
    </lineage>
</organism>
<protein>
    <submittedName>
        <fullName evidence="1">YbdD/YjiX family protein</fullName>
    </submittedName>
</protein>
<proteinExistence type="predicted"/>
<gene>
    <name evidence="1" type="ORF">ACFSCS_12525</name>
</gene>
<sequence>MSGLVADGSRLASLRQRWAKFSRFCNGVLGADRYERYLQWHRSTGQPGEPMDRRAFWRHEYERQEKNPGSRCC</sequence>
<name>A0ABW4RZG1_9ACTN</name>
<evidence type="ECO:0000313" key="1">
    <source>
        <dbReference type="EMBL" id="MFD1891000.1"/>
    </source>
</evidence>
<dbReference type="InterPro" id="IPR007423">
    <property type="entry name" value="Sel_put"/>
</dbReference>
<dbReference type="Proteomes" id="UP001597326">
    <property type="component" value="Unassembled WGS sequence"/>
</dbReference>
<dbReference type="RefSeq" id="WP_343874345.1">
    <property type="nucleotide sequence ID" value="NZ_BAAAIX010000026.1"/>
</dbReference>
<keyword evidence="2" id="KW-1185">Reference proteome</keyword>
<evidence type="ECO:0000313" key="2">
    <source>
        <dbReference type="Proteomes" id="UP001597326"/>
    </source>
</evidence>
<accession>A0ABW4RZG1</accession>
<dbReference type="Pfam" id="PF04328">
    <property type="entry name" value="Sel_put"/>
    <property type="match status" value="1"/>
</dbReference>
<comment type="caution">
    <text evidence="1">The sequence shown here is derived from an EMBL/GenBank/DDBJ whole genome shotgun (WGS) entry which is preliminary data.</text>
</comment>
<dbReference type="EMBL" id="JBHUFZ010000028">
    <property type="protein sequence ID" value="MFD1891000.1"/>
    <property type="molecule type" value="Genomic_DNA"/>
</dbReference>